<dbReference type="InParanoid" id="A0A1Y2LLH6"/>
<keyword evidence="2" id="KW-1185">Reference proteome</keyword>
<accession>A0A1Y2LLH6</accession>
<protein>
    <submittedName>
        <fullName evidence="1">Uncharacterized protein</fullName>
    </submittedName>
</protein>
<proteinExistence type="predicted"/>
<gene>
    <name evidence="1" type="ORF">B5807_10548</name>
</gene>
<sequence>MDRHTADLLDGYAVLMQCICTHVLRVPVPIRDLGTHAYDQTALPPRETKIGDVLPIGSSIATSASISASISASNATHASHTTSSPITPNAFYQLTVRTRSRCTSCLPHEGFHHR</sequence>
<dbReference type="AlphaFoldDB" id="A0A1Y2LLH6"/>
<organism evidence="1 2">
    <name type="scientific">Epicoccum nigrum</name>
    <name type="common">Soil fungus</name>
    <name type="synonym">Epicoccum purpurascens</name>
    <dbReference type="NCBI Taxonomy" id="105696"/>
    <lineage>
        <taxon>Eukaryota</taxon>
        <taxon>Fungi</taxon>
        <taxon>Dikarya</taxon>
        <taxon>Ascomycota</taxon>
        <taxon>Pezizomycotina</taxon>
        <taxon>Dothideomycetes</taxon>
        <taxon>Pleosporomycetidae</taxon>
        <taxon>Pleosporales</taxon>
        <taxon>Pleosporineae</taxon>
        <taxon>Didymellaceae</taxon>
        <taxon>Epicoccum</taxon>
    </lineage>
</organism>
<evidence type="ECO:0000313" key="1">
    <source>
        <dbReference type="EMBL" id="OSS44665.1"/>
    </source>
</evidence>
<name>A0A1Y2LLH6_EPING</name>
<dbReference type="Proteomes" id="UP000193240">
    <property type="component" value="Unassembled WGS sequence"/>
</dbReference>
<evidence type="ECO:0000313" key="2">
    <source>
        <dbReference type="Proteomes" id="UP000193240"/>
    </source>
</evidence>
<reference evidence="1 2" key="1">
    <citation type="journal article" date="2017" name="Genome Announc.">
        <title>Genome sequence of the saprophytic ascomycete Epicoccum nigrum ICMP 19927 strain isolated from New Zealand.</title>
        <authorList>
            <person name="Fokin M."/>
            <person name="Fleetwood D."/>
            <person name="Weir B.S."/>
            <person name="Villas-Boas S.G."/>
        </authorList>
    </citation>
    <scope>NUCLEOTIDE SEQUENCE [LARGE SCALE GENOMIC DNA]</scope>
    <source>
        <strain evidence="1 2">ICMP 19927</strain>
    </source>
</reference>
<dbReference type="EMBL" id="KZ107856">
    <property type="protein sequence ID" value="OSS44665.1"/>
    <property type="molecule type" value="Genomic_DNA"/>
</dbReference>